<feature type="transmembrane region" description="Helical" evidence="10">
    <location>
        <begin position="945"/>
        <end position="963"/>
    </location>
</feature>
<dbReference type="Gene3D" id="3.40.50.300">
    <property type="entry name" value="P-loop containing nucleotide triphosphate hydrolases"/>
    <property type="match status" value="2"/>
</dbReference>
<dbReference type="InterPro" id="IPR027417">
    <property type="entry name" value="P-loop_NTPase"/>
</dbReference>
<dbReference type="PROSITE" id="PS50893">
    <property type="entry name" value="ABC_TRANSPORTER_2"/>
    <property type="match status" value="2"/>
</dbReference>
<dbReference type="AlphaFoldDB" id="A0AAU9K9D0"/>
<feature type="transmembrane region" description="Helical" evidence="10">
    <location>
        <begin position="916"/>
        <end position="938"/>
    </location>
</feature>
<dbReference type="PROSITE" id="PS50929">
    <property type="entry name" value="ABC_TM1F"/>
    <property type="match status" value="2"/>
</dbReference>
<dbReference type="PROSITE" id="PS00211">
    <property type="entry name" value="ABC_TRANSPORTER_1"/>
    <property type="match status" value="1"/>
</dbReference>
<feature type="transmembrane region" description="Helical" evidence="10">
    <location>
        <begin position="299"/>
        <end position="327"/>
    </location>
</feature>
<evidence type="ECO:0000256" key="9">
    <source>
        <dbReference type="ARBA" id="ARBA00023136"/>
    </source>
</evidence>
<dbReference type="SUPFAM" id="SSF90123">
    <property type="entry name" value="ABC transporter transmembrane region"/>
    <property type="match status" value="2"/>
</dbReference>
<evidence type="ECO:0000256" key="3">
    <source>
        <dbReference type="ARBA" id="ARBA00022448"/>
    </source>
</evidence>
<comment type="subcellular location">
    <subcellularLocation>
        <location evidence="1">Membrane</location>
        <topology evidence="1">Multi-pass membrane protein</topology>
    </subcellularLocation>
</comment>
<evidence type="ECO:0000256" key="8">
    <source>
        <dbReference type="ARBA" id="ARBA00022989"/>
    </source>
</evidence>
<comment type="similarity">
    <text evidence="2">Belongs to the ABC transporter superfamily. ABCC family. Conjugate transporter (TC 3.A.1.208) subfamily.</text>
</comment>
<keyword evidence="7" id="KW-0067">ATP-binding</keyword>
<dbReference type="FunFam" id="3.40.50.300:FF:000163">
    <property type="entry name" value="Multidrug resistance-associated protein member 4"/>
    <property type="match status" value="1"/>
</dbReference>
<dbReference type="InterPro" id="IPR003439">
    <property type="entry name" value="ABC_transporter-like_ATP-bd"/>
</dbReference>
<feature type="transmembrane region" description="Helical" evidence="10">
    <location>
        <begin position="693"/>
        <end position="719"/>
    </location>
</feature>
<feature type="transmembrane region" description="Helical" evidence="10">
    <location>
        <begin position="731"/>
        <end position="758"/>
    </location>
</feature>
<dbReference type="Gene3D" id="1.20.1560.10">
    <property type="entry name" value="ABC transporter type 1, transmembrane domain"/>
    <property type="match status" value="2"/>
</dbReference>
<dbReference type="GO" id="GO:0016020">
    <property type="term" value="C:membrane"/>
    <property type="evidence" value="ECO:0007669"/>
    <property type="project" value="UniProtKB-SubCell"/>
</dbReference>
<keyword evidence="8 10" id="KW-1133">Transmembrane helix</keyword>
<evidence type="ECO:0000259" key="11">
    <source>
        <dbReference type="PROSITE" id="PS50893"/>
    </source>
</evidence>
<dbReference type="Pfam" id="PF00664">
    <property type="entry name" value="ABC_membrane"/>
    <property type="match status" value="2"/>
</dbReference>
<feature type="transmembrane region" description="Helical" evidence="10">
    <location>
        <begin position="866"/>
        <end position="885"/>
    </location>
</feature>
<evidence type="ECO:0000256" key="5">
    <source>
        <dbReference type="ARBA" id="ARBA00022737"/>
    </source>
</evidence>
<keyword evidence="6" id="KW-0547">Nucleotide-binding</keyword>
<feature type="transmembrane region" description="Helical" evidence="10">
    <location>
        <begin position="81"/>
        <end position="109"/>
    </location>
</feature>
<dbReference type="CDD" id="cd03250">
    <property type="entry name" value="ABCC_MRP_domain1"/>
    <property type="match status" value="1"/>
</dbReference>
<feature type="domain" description="ABC transporter" evidence="11">
    <location>
        <begin position="1005"/>
        <end position="1239"/>
    </location>
</feature>
<organism evidence="13 14">
    <name type="scientific">Blepharisma stoltei</name>
    <dbReference type="NCBI Taxonomy" id="1481888"/>
    <lineage>
        <taxon>Eukaryota</taxon>
        <taxon>Sar</taxon>
        <taxon>Alveolata</taxon>
        <taxon>Ciliophora</taxon>
        <taxon>Postciliodesmatophora</taxon>
        <taxon>Heterotrichea</taxon>
        <taxon>Heterotrichida</taxon>
        <taxon>Blepharismidae</taxon>
        <taxon>Blepharisma</taxon>
    </lineage>
</organism>
<evidence type="ECO:0000256" key="10">
    <source>
        <dbReference type="SAM" id="Phobius"/>
    </source>
</evidence>
<accession>A0AAU9K9D0</accession>
<protein>
    <submittedName>
        <fullName evidence="13">Uncharacterized protein</fullName>
    </submittedName>
</protein>
<dbReference type="GO" id="GO:0005524">
    <property type="term" value="F:ATP binding"/>
    <property type="evidence" value="ECO:0007669"/>
    <property type="project" value="UniProtKB-KW"/>
</dbReference>
<name>A0AAU9K9D0_9CILI</name>
<dbReference type="InterPro" id="IPR036640">
    <property type="entry name" value="ABC1_TM_sf"/>
</dbReference>
<evidence type="ECO:0000256" key="4">
    <source>
        <dbReference type="ARBA" id="ARBA00022692"/>
    </source>
</evidence>
<evidence type="ECO:0000313" key="13">
    <source>
        <dbReference type="EMBL" id="CAG9336325.1"/>
    </source>
</evidence>
<feature type="transmembrane region" description="Helical" evidence="10">
    <location>
        <begin position="223"/>
        <end position="239"/>
    </location>
</feature>
<dbReference type="FunFam" id="3.40.50.300:FF:000973">
    <property type="entry name" value="Multidrug resistance-associated protein 4"/>
    <property type="match status" value="1"/>
</dbReference>
<dbReference type="GO" id="GO:0140359">
    <property type="term" value="F:ABC-type transporter activity"/>
    <property type="evidence" value="ECO:0007669"/>
    <property type="project" value="InterPro"/>
</dbReference>
<dbReference type="SMART" id="SM00382">
    <property type="entry name" value="AAA"/>
    <property type="match status" value="2"/>
</dbReference>
<dbReference type="GO" id="GO:0016887">
    <property type="term" value="F:ATP hydrolysis activity"/>
    <property type="evidence" value="ECO:0007669"/>
    <property type="project" value="InterPro"/>
</dbReference>
<dbReference type="CDD" id="cd03244">
    <property type="entry name" value="ABCC_MRP_domain2"/>
    <property type="match status" value="1"/>
</dbReference>
<dbReference type="PANTHER" id="PTHR24223:SF456">
    <property type="entry name" value="MULTIDRUG RESISTANCE-ASSOCIATED PROTEIN LETHAL(2)03659"/>
    <property type="match status" value="1"/>
</dbReference>
<dbReference type="EMBL" id="CAJZBQ010000064">
    <property type="protein sequence ID" value="CAG9336325.1"/>
    <property type="molecule type" value="Genomic_DNA"/>
</dbReference>
<evidence type="ECO:0000256" key="7">
    <source>
        <dbReference type="ARBA" id="ARBA00022840"/>
    </source>
</evidence>
<proteinExistence type="inferred from homology"/>
<keyword evidence="5" id="KW-0677">Repeat</keyword>
<comment type="caution">
    <text evidence="13">The sequence shown here is derived from an EMBL/GenBank/DDBJ whole genome shotgun (WGS) entry which is preliminary data.</text>
</comment>
<keyword evidence="4 10" id="KW-0812">Transmembrane</keyword>
<evidence type="ECO:0000256" key="2">
    <source>
        <dbReference type="ARBA" id="ARBA00009726"/>
    </source>
</evidence>
<dbReference type="SUPFAM" id="SSF52540">
    <property type="entry name" value="P-loop containing nucleoside triphosphate hydrolases"/>
    <property type="match status" value="2"/>
</dbReference>
<dbReference type="InterPro" id="IPR050173">
    <property type="entry name" value="ABC_transporter_C-like"/>
</dbReference>
<feature type="domain" description="ABC transporter" evidence="11">
    <location>
        <begin position="411"/>
        <end position="636"/>
    </location>
</feature>
<feature type="domain" description="ABC transmembrane type-1" evidence="12">
    <location>
        <begin position="697"/>
        <end position="918"/>
    </location>
</feature>
<feature type="transmembrane region" description="Helical" evidence="10">
    <location>
        <begin position="121"/>
        <end position="140"/>
    </location>
</feature>
<feature type="domain" description="ABC transmembrane type-1" evidence="12">
    <location>
        <begin position="200"/>
        <end position="337"/>
    </location>
</feature>
<feature type="transmembrane region" description="Helical" evidence="10">
    <location>
        <begin position="198"/>
        <end position="217"/>
    </location>
</feature>
<dbReference type="InterPro" id="IPR003593">
    <property type="entry name" value="AAA+_ATPase"/>
</dbReference>
<keyword evidence="9 10" id="KW-0472">Membrane</keyword>
<sequence>MEKKFAYDEATVFEDTFMTWAYQPIKFWSKNPPSPSNVIKIPSRLKFETSIEKLESEWGKEIKLKHPSFYKALWRAVGWDYLRYCLVGIVGFNLGLVQAVILICLVDYINDDGASVWDGLIFASLFAITTFFSFYIFHWAHFKVRLLISRVKAIVPYIIYKKVLKTSFSEISQGDYKGTVPSLIAAELEFLHGLVPTMMILAAPVFFIGSFLIIWFLIGWTGILGLVIAIIHSPILLLNSRRTEKYRGRVAAHTDRRLKMIANLIEGIRAVKLYGMEDQYLKIIYDERRGETQEKFNMYGVYATIVTIAATGIALTLLVTFSSYVYTGNKLETEKLFCVVTILLLNCFLSCKMSDLSFFTLIMIKSTMERITKIMLLSEKMYYDNSDDSKDLAISAENATFSYSNKSPKNEESENSSKSLLKDEKTDDIAISSLNFSLKQGEFMIVIGPIGSGKSSLLLGLLHEIYPLNGIVNYKGNFSYTGQNPWIISGSIKQNILMDNEYKEEVYNEAVKACGLDMDLSQLPSGDETLIGDNGATLSGGQKARISLARAVYANKDIILLDDPLSAVDTQVGSHIFNQCIKTFLKGKTVILVTHQVHTISQADKILVLNQGKQLFFGACEELNSREDLHFIIDELKQKDEKEQDSRKMGVDEIKSTEKGEKAIVLQGDEKALEDVTFATYYKFLKFGFTSMWSFGLLAAIVVLTQAVCSAPVLWLVIWTKESDDDQDEMINLWIFCAIVFTVYLFIYIRYWVLVYGITKGGEKLHNKALEGIAKTESVYFDKNPSGRMLNRFSKDTFLMDECFSFFFPTFLFDSIDFISVLVIISIFILPDIGLVLLYIWYVIWLSKKLVPITKALREIELASKSPILTMAYATLYGIVTIRSLSLQKKFTSDMKAAIEYNLRCNISVELIVRFYTIHVALGAALICVLNGFVIVLYKDYVDESLAAMCICLLIAWVIYCFWSECLIESNNLMASPQRLMEYAELPPEGEFENDVPFTISKGKIEIKDLSMKYQENLPYSLHDLNILINPGQKVGIIGRTGSGKTSIMQVLFRLVNPSVGTIFIDDQDYRNVSLHNLRRKMSVIPQFPVIFISSFRDNIDPFHEHSDQEVLKACKRAHLSKLIASLPNGLNTIFTGDNVSLSEGEKQLVCLARVFIRNNKIVVMDEATSNVDHKTDKIIHNKINNKFKDCTLLIIAHRLRTIVDSDMIIVMEEGTCKEIGSPKELAEKEDSLFRNFIMHTGREESQYLFRKLNV</sequence>
<evidence type="ECO:0000256" key="6">
    <source>
        <dbReference type="ARBA" id="ARBA00022741"/>
    </source>
</evidence>
<evidence type="ECO:0000313" key="14">
    <source>
        <dbReference type="Proteomes" id="UP001162131"/>
    </source>
</evidence>
<evidence type="ECO:0000256" key="1">
    <source>
        <dbReference type="ARBA" id="ARBA00004141"/>
    </source>
</evidence>
<dbReference type="InterPro" id="IPR017871">
    <property type="entry name" value="ABC_transporter-like_CS"/>
</dbReference>
<evidence type="ECO:0000259" key="12">
    <source>
        <dbReference type="PROSITE" id="PS50929"/>
    </source>
</evidence>
<keyword evidence="14" id="KW-1185">Reference proteome</keyword>
<keyword evidence="3" id="KW-0813">Transport</keyword>
<gene>
    <name evidence="13" type="ORF">BSTOLATCC_MIC66203</name>
</gene>
<dbReference type="PANTHER" id="PTHR24223">
    <property type="entry name" value="ATP-BINDING CASSETTE SUB-FAMILY C"/>
    <property type="match status" value="1"/>
</dbReference>
<dbReference type="Pfam" id="PF00005">
    <property type="entry name" value="ABC_tran"/>
    <property type="match status" value="2"/>
</dbReference>
<feature type="transmembrane region" description="Helical" evidence="10">
    <location>
        <begin position="819"/>
        <end position="845"/>
    </location>
</feature>
<dbReference type="InterPro" id="IPR011527">
    <property type="entry name" value="ABC1_TM_dom"/>
</dbReference>
<reference evidence="13" key="1">
    <citation type="submission" date="2021-09" db="EMBL/GenBank/DDBJ databases">
        <authorList>
            <consortium name="AG Swart"/>
            <person name="Singh M."/>
            <person name="Singh A."/>
            <person name="Seah K."/>
            <person name="Emmerich C."/>
        </authorList>
    </citation>
    <scope>NUCLEOTIDE SEQUENCE</scope>
    <source>
        <strain evidence="13">ATCC30299</strain>
    </source>
</reference>
<dbReference type="Proteomes" id="UP001162131">
    <property type="component" value="Unassembled WGS sequence"/>
</dbReference>